<feature type="compositionally biased region" description="Polar residues" evidence="1">
    <location>
        <begin position="1"/>
        <end position="10"/>
    </location>
</feature>
<protein>
    <submittedName>
        <fullName evidence="2">Uncharacterized protein</fullName>
    </submittedName>
</protein>
<keyword evidence="3" id="KW-1185">Reference proteome</keyword>
<proteinExistence type="predicted"/>
<evidence type="ECO:0000313" key="3">
    <source>
        <dbReference type="Proteomes" id="UP000027178"/>
    </source>
</evidence>
<sequence>MRDGSATETLSVPPDSRTSTEHGADTVIGPALPAAKKFAAVTPEAESETACTDAELASTVTVGEAARAAVAAASAPGSSRYA</sequence>
<dbReference type="AlphaFoldDB" id="A0A066Z113"/>
<feature type="region of interest" description="Disordered" evidence="1">
    <location>
        <begin position="1"/>
        <end position="26"/>
    </location>
</feature>
<dbReference type="PATRIC" id="fig|1348663.4.peg.809"/>
<dbReference type="EMBL" id="JNBY01000035">
    <property type="protein sequence ID" value="KDN87478.1"/>
    <property type="molecule type" value="Genomic_DNA"/>
</dbReference>
<name>A0A066Z113_9ACTN</name>
<organism evidence="2 3">
    <name type="scientific">Kitasatospora cheerisanensis KCTC 2395</name>
    <dbReference type="NCBI Taxonomy" id="1348663"/>
    <lineage>
        <taxon>Bacteria</taxon>
        <taxon>Bacillati</taxon>
        <taxon>Actinomycetota</taxon>
        <taxon>Actinomycetes</taxon>
        <taxon>Kitasatosporales</taxon>
        <taxon>Streptomycetaceae</taxon>
        <taxon>Kitasatospora</taxon>
    </lineage>
</organism>
<accession>A0A066Z113</accession>
<dbReference type="HOGENOM" id="CLU_2553735_0_0_11"/>
<evidence type="ECO:0000256" key="1">
    <source>
        <dbReference type="SAM" id="MobiDB-lite"/>
    </source>
</evidence>
<reference evidence="2 3" key="1">
    <citation type="submission" date="2014-05" db="EMBL/GenBank/DDBJ databases">
        <title>Draft Genome Sequence of Kitasatospora cheerisanensis KCTC 2395.</title>
        <authorList>
            <person name="Nam D.H."/>
        </authorList>
    </citation>
    <scope>NUCLEOTIDE SEQUENCE [LARGE SCALE GENOMIC DNA]</scope>
    <source>
        <strain evidence="2 3">KCTC 2395</strain>
    </source>
</reference>
<comment type="caution">
    <text evidence="2">The sequence shown here is derived from an EMBL/GenBank/DDBJ whole genome shotgun (WGS) entry which is preliminary data.</text>
</comment>
<dbReference type="Proteomes" id="UP000027178">
    <property type="component" value="Unassembled WGS sequence"/>
</dbReference>
<gene>
    <name evidence="2" type="ORF">KCH_08500</name>
</gene>
<evidence type="ECO:0000313" key="2">
    <source>
        <dbReference type="EMBL" id="KDN87478.1"/>
    </source>
</evidence>